<evidence type="ECO:0000256" key="1">
    <source>
        <dbReference type="SAM" id="MobiDB-lite"/>
    </source>
</evidence>
<dbReference type="Proteomes" id="UP000799118">
    <property type="component" value="Unassembled WGS sequence"/>
</dbReference>
<dbReference type="OrthoDB" id="10655668at2759"/>
<feature type="compositionally biased region" description="Low complexity" evidence="1">
    <location>
        <begin position="124"/>
        <end position="135"/>
    </location>
</feature>
<feature type="compositionally biased region" description="Basic residues" evidence="1">
    <location>
        <begin position="359"/>
        <end position="368"/>
    </location>
</feature>
<sequence length="601" mass="66165">MSTTASPNADTKKSIFEGPIPSPPPPSEEPMKAMKMGFGDIARADRVVGSPSRDRRRIPTPAAREDSPTRYSGGSTTPLVPDDEDDDIEVVVGPHASLDGDVEMSGPGKAIPFRFNRNPPPGNPEGNNGNNPFTPSQINDYDITGSQIADITGNGPNGLTQAQMSQLDQSFHDAGVTVGGFCSTATNDKGKRPMSAAIPIIRPNAGPSRREEIPVPRAVFTEFPKPTDPARGMNALSTRRNECPNGKLPVYVPSEEKLACLIDARITFSDGNYDQFVRNREFYVDGIPPEKLVALAANPECWAALTIFNSGREYWKAIPEAVELVKKCLTSLGIEPGTIIAQYLTEIASIAPRDDKPEKKGKKGKKSKASAGENSTTPGKYTGVKTILVEFYWIQDRNFLCFLRTIGVSPGLGMHINFLKDNEESWATAAIRTDQLSDDEATQKLALWALKEFLFASQEYHALCARLIAGPEPTPEKVLNHVNTFFLQLQPYKYRHIHIDWPVWMLFTAPVSSNMDPLIAARENNEMRRFIRGISHCSWSCRDTGASISIYLEAVECTICKSDTHNTFKCTFASLPTWNGPREQVSLAVKAHREANPVTRR</sequence>
<keyword evidence="3" id="KW-1185">Reference proteome</keyword>
<protein>
    <submittedName>
        <fullName evidence="2">Uncharacterized protein</fullName>
    </submittedName>
</protein>
<proteinExistence type="predicted"/>
<dbReference type="EMBL" id="ML770284">
    <property type="protein sequence ID" value="KAE9383919.1"/>
    <property type="molecule type" value="Genomic_DNA"/>
</dbReference>
<feature type="region of interest" description="Disordered" evidence="1">
    <location>
        <begin position="354"/>
        <end position="376"/>
    </location>
</feature>
<organism evidence="2 3">
    <name type="scientific">Gymnopus androsaceus JB14</name>
    <dbReference type="NCBI Taxonomy" id="1447944"/>
    <lineage>
        <taxon>Eukaryota</taxon>
        <taxon>Fungi</taxon>
        <taxon>Dikarya</taxon>
        <taxon>Basidiomycota</taxon>
        <taxon>Agaricomycotina</taxon>
        <taxon>Agaricomycetes</taxon>
        <taxon>Agaricomycetidae</taxon>
        <taxon>Agaricales</taxon>
        <taxon>Marasmiineae</taxon>
        <taxon>Omphalotaceae</taxon>
        <taxon>Gymnopus</taxon>
    </lineage>
</organism>
<gene>
    <name evidence="2" type="ORF">BT96DRAFT_1008636</name>
</gene>
<feature type="region of interest" description="Disordered" evidence="1">
    <location>
        <begin position="110"/>
        <end position="140"/>
    </location>
</feature>
<feature type="region of interest" description="Disordered" evidence="1">
    <location>
        <begin position="1"/>
        <end position="86"/>
    </location>
</feature>
<name>A0A6A4GEB6_9AGAR</name>
<dbReference type="AlphaFoldDB" id="A0A6A4GEB6"/>
<accession>A0A6A4GEB6</accession>
<feature type="compositionally biased region" description="Polar residues" evidence="1">
    <location>
        <begin position="69"/>
        <end position="78"/>
    </location>
</feature>
<evidence type="ECO:0000313" key="2">
    <source>
        <dbReference type="EMBL" id="KAE9383919.1"/>
    </source>
</evidence>
<evidence type="ECO:0000313" key="3">
    <source>
        <dbReference type="Proteomes" id="UP000799118"/>
    </source>
</evidence>
<reference evidence="2" key="1">
    <citation type="journal article" date="2019" name="Environ. Microbiol.">
        <title>Fungal ecological strategies reflected in gene transcription - a case study of two litter decomposers.</title>
        <authorList>
            <person name="Barbi F."/>
            <person name="Kohler A."/>
            <person name="Barry K."/>
            <person name="Baskaran P."/>
            <person name="Daum C."/>
            <person name="Fauchery L."/>
            <person name="Ihrmark K."/>
            <person name="Kuo A."/>
            <person name="LaButti K."/>
            <person name="Lipzen A."/>
            <person name="Morin E."/>
            <person name="Grigoriev I.V."/>
            <person name="Henrissat B."/>
            <person name="Lindahl B."/>
            <person name="Martin F."/>
        </authorList>
    </citation>
    <scope>NUCLEOTIDE SEQUENCE</scope>
    <source>
        <strain evidence="2">JB14</strain>
    </source>
</reference>